<dbReference type="AlphaFoldDB" id="A0A9Q3JF17"/>
<feature type="region of interest" description="Disordered" evidence="1">
    <location>
        <begin position="1"/>
        <end position="22"/>
    </location>
</feature>
<proteinExistence type="predicted"/>
<protein>
    <submittedName>
        <fullName evidence="2">Uncharacterized protein</fullName>
    </submittedName>
</protein>
<gene>
    <name evidence="2" type="ORF">O181_101743</name>
</gene>
<evidence type="ECO:0000256" key="1">
    <source>
        <dbReference type="SAM" id="MobiDB-lite"/>
    </source>
</evidence>
<dbReference type="EMBL" id="AVOT02071874">
    <property type="protein sequence ID" value="MBW0562028.1"/>
    <property type="molecule type" value="Genomic_DNA"/>
</dbReference>
<reference evidence="2" key="1">
    <citation type="submission" date="2021-03" db="EMBL/GenBank/DDBJ databases">
        <title>Draft genome sequence of rust myrtle Austropuccinia psidii MF-1, a brazilian biotype.</title>
        <authorList>
            <person name="Quecine M.C."/>
            <person name="Pachon D.M.R."/>
            <person name="Bonatelli M.L."/>
            <person name="Correr F.H."/>
            <person name="Franceschini L.M."/>
            <person name="Leite T.F."/>
            <person name="Margarido G.R.A."/>
            <person name="Almeida C.A."/>
            <person name="Ferrarezi J.A."/>
            <person name="Labate C.A."/>
        </authorList>
    </citation>
    <scope>NUCLEOTIDE SEQUENCE</scope>
    <source>
        <strain evidence="2">MF-1</strain>
    </source>
</reference>
<evidence type="ECO:0000313" key="3">
    <source>
        <dbReference type="Proteomes" id="UP000765509"/>
    </source>
</evidence>
<organism evidence="2 3">
    <name type="scientific">Austropuccinia psidii MF-1</name>
    <dbReference type="NCBI Taxonomy" id="1389203"/>
    <lineage>
        <taxon>Eukaryota</taxon>
        <taxon>Fungi</taxon>
        <taxon>Dikarya</taxon>
        <taxon>Basidiomycota</taxon>
        <taxon>Pucciniomycotina</taxon>
        <taxon>Pucciniomycetes</taxon>
        <taxon>Pucciniales</taxon>
        <taxon>Sphaerophragmiaceae</taxon>
        <taxon>Austropuccinia</taxon>
    </lineage>
</organism>
<keyword evidence="3" id="KW-1185">Reference proteome</keyword>
<comment type="caution">
    <text evidence="2">The sequence shown here is derived from an EMBL/GenBank/DDBJ whole genome shotgun (WGS) entry which is preliminary data.</text>
</comment>
<dbReference type="Proteomes" id="UP000765509">
    <property type="component" value="Unassembled WGS sequence"/>
</dbReference>
<accession>A0A9Q3JF17</accession>
<evidence type="ECO:0000313" key="2">
    <source>
        <dbReference type="EMBL" id="MBW0562028.1"/>
    </source>
</evidence>
<sequence>MVHTRNGRNYSVQPDGCRPSPEVASIPQERHIWRMLELPPFPRSACTNFDVNSESELIHDSISSAEPISSAGNKYLPMPIQELVREAKEEEWEIC</sequence>
<name>A0A9Q3JF17_9BASI</name>